<dbReference type="CDD" id="cd20757">
    <property type="entry name" value="capping_2-OMTase_Rotavirus"/>
    <property type="match status" value="1"/>
</dbReference>
<comment type="caution">
    <text evidence="12">Lacks conserved residue(s) required for the propagation of feature annotation.</text>
</comment>
<dbReference type="GO" id="GO:0005525">
    <property type="term" value="F:GTP binding"/>
    <property type="evidence" value="ECO:0007669"/>
    <property type="project" value="UniProtKB-UniRule"/>
</dbReference>
<dbReference type="PIRSF" id="PIRSF004015">
    <property type="entry name" value="LigT_rotavirus"/>
    <property type="match status" value="1"/>
</dbReference>
<evidence type="ECO:0000256" key="12">
    <source>
        <dbReference type="HAMAP-Rule" id="MF_04124"/>
    </source>
</evidence>
<gene>
    <name evidence="13" type="primary">VP3</name>
</gene>
<keyword evidence="7 12" id="KW-0946">Virion</keyword>
<evidence type="ECO:0000256" key="8">
    <source>
        <dbReference type="ARBA" id="ARBA00022884"/>
    </source>
</evidence>
<dbReference type="HAMAP" id="MF_04124">
    <property type="entry name" value="Rota_VP3"/>
    <property type="match status" value="1"/>
</dbReference>
<dbReference type="InterPro" id="IPR011181">
    <property type="entry name" value="VP3_Rotav"/>
</dbReference>
<name>A0A8D6C2A4_9REOV</name>
<dbReference type="Pfam" id="PF06929">
    <property type="entry name" value="Rotavirus_VP3"/>
    <property type="match status" value="1"/>
</dbReference>
<sequence>MKVLALRQNVVCAYADTQTYFHDYSKDNNENAFLISNLTAYTIFYLNYTDETLKILNESGIAAIELNTDHEFDTLVKSNFTYDHKSNIVFLHDFSYYSNNELRTNQFWLTKTDIESFMLPGWRLVYVGPNGILSRGHYKYSFTCQNTATDDDIIMEYIYSKELNFQSFMLEKLKKRVTTSISADRMINRLLKQYILLKEVRTQTIYNIGPRNESAFLFLDYPEIRHFSNGSLLVKDTLTLHQEKWLGMTLSQFDIGQFKNMMNVLTLIYRYYEYYKSKPLIYMLGSAPSWWIKDVKEYTTLKFETWDPLPTPFSDTHHSELFLLPDTLRLMADSVLYIDIRTDRATMSWIEWRKKVESETINNLEIAYAYLKQKGNRLCCVKMTAMDIELPINATLLHFPTTQIRSEFYLLLSKSDVTDVKRFVPKGVLYAFINKTLSDNVFTQKPFKLKPAKNVFILALYALSNDFNSRSKVIDLINSQERGLLTVRMNNSFSDECKTTFKVGSRIITDWTFLPTDFHATDAIITSLFGCMARYNLSSTLQPKPSGNNHLFILKGDAKFMDLDIVANHMTISRRSHQLRFSEAATTLSGYIFRDLANGKYNLIETHNENSVSGHVYNALIYFRYNYTFDLKRWIFLHSIGKVDIRGGRYYEHAPIELIYACVAAKNFASLQNDITSERFAEEIQKYITSVYSITYADDPNYYIGIRFKSIPYKYTVKDPHLTLGVLYISSSMEHEVMSILQKFKDDIFNLSITTSYTYQLTEGITVANINGVMSLYFQIYNAFYRAGITFGQSRMYIPHITLAYDAAPTSRIEQSKLHVIEIYLQKIKGECVGSLRR</sequence>
<comment type="catalytic activity">
    <reaction evidence="12">
        <text>a 5'-end (5'-triphosphoguanosine)-ribonucleoside in mRNA + S-adenosyl-L-methionine = a 5'-end (N(7)-methyl 5'-triphosphoguanosine)-ribonucleoside in mRNA + S-adenosyl-L-homocysteine</text>
        <dbReference type="Rhea" id="RHEA:67008"/>
        <dbReference type="Rhea" id="RHEA-COMP:17166"/>
        <dbReference type="Rhea" id="RHEA-COMP:17167"/>
        <dbReference type="ChEBI" id="CHEBI:57856"/>
        <dbReference type="ChEBI" id="CHEBI:59789"/>
        <dbReference type="ChEBI" id="CHEBI:156461"/>
        <dbReference type="ChEBI" id="CHEBI:167617"/>
        <dbReference type="EC" id="2.1.1.56"/>
    </reaction>
</comment>
<comment type="function">
    <text evidence="12">Multifunctional enzyme involved in mRNA capping. Catalyzes the formation of the 5' cap structure on the viral plus-strand transcripts. Specifically binds to GTP and displays guanylyltransferase and methyltransferase activities. Has affinity for ssRNA but not for dsRNA. Capping activity is non-specific and caps RNAs that initiate with either a G or an A residue. Together with VP1 polymerase, forms a VP1-VP3 complex positioned near the channels situated at each of the five-fold vertices of the core. Following infection, the outermost layer of the virus is lost, leaving a double-layered particle (DLP) made up of the core and VP6 shell. VP1 then catalyzes the transcription of fully conservative plus-strand genomic RNAs that are capped by VP3 and extruded through the DLP's channels into the cytoplasm where they function as mRNAs for translation of viral proteins. DLPs probably have an RNA triphosphatase activity as well, whereas open cores do not.</text>
</comment>
<evidence type="ECO:0000256" key="10">
    <source>
        <dbReference type="ARBA" id="ARBA00023134"/>
    </source>
</evidence>
<dbReference type="GO" id="GO:0004482">
    <property type="term" value="F:mRNA 5'-cap (guanine-N7-)-methyltransferase activity"/>
    <property type="evidence" value="ECO:0007669"/>
    <property type="project" value="UniProtKB-UniRule"/>
</dbReference>
<reference evidence="13" key="1">
    <citation type="submission" date="2021-06" db="EMBL/GenBank/DDBJ databases">
        <title>Isolation and characterization of novel genotype rotavirus A in multimammate mouse in Zambia.</title>
        <authorList>
            <person name="Kishimoto M."/>
            <person name="Sasaki M."/>
            <person name="Sawa H."/>
        </authorList>
    </citation>
    <scope>NUCLEOTIDE SEQUENCE</scope>
    <source>
        <strain evidence="13">MpR12</strain>
    </source>
</reference>
<keyword evidence="10 12" id="KW-0342">GTP-binding</keyword>
<keyword evidence="12" id="KW-0899">Viral immunoevasion</keyword>
<keyword evidence="4 12" id="KW-0949">S-adenosyl-L-methionine</keyword>
<evidence type="ECO:0000256" key="2">
    <source>
        <dbReference type="ARBA" id="ARBA00022664"/>
    </source>
</evidence>
<dbReference type="PROSITE" id="PS51589">
    <property type="entry name" value="SAM_MT56_VP3"/>
    <property type="match status" value="1"/>
</dbReference>
<evidence type="ECO:0000256" key="3">
    <source>
        <dbReference type="ARBA" id="ARBA00022679"/>
    </source>
</evidence>
<evidence type="ECO:0000256" key="6">
    <source>
        <dbReference type="ARBA" id="ARBA00022741"/>
    </source>
</evidence>
<keyword evidence="2 12" id="KW-0507">mRNA processing</keyword>
<keyword evidence="6 12" id="KW-0547">Nucleotide-binding</keyword>
<comment type="similarity">
    <text evidence="12">Belongs to the rotavirus VP3 family.</text>
</comment>
<keyword evidence="5 12" id="KW-0548">Nucleotidyltransferase</keyword>
<dbReference type="EC" id="2.7.7.50" evidence="12"/>
<keyword evidence="8 12" id="KW-0694">RNA-binding</keyword>
<evidence type="ECO:0000256" key="5">
    <source>
        <dbReference type="ARBA" id="ARBA00022695"/>
    </source>
</evidence>
<feature type="region of interest" description="GTase/RTPase activity" evidence="12">
    <location>
        <begin position="559"/>
        <end position="838"/>
    </location>
</feature>
<keyword evidence="12" id="KW-0945">Host-virus interaction</keyword>
<dbReference type="EMBL" id="LC638700">
    <property type="protein sequence ID" value="BCY23772.1"/>
    <property type="molecule type" value="Genomic_RNA"/>
</dbReference>
<dbReference type="GO" id="GO:0019013">
    <property type="term" value="C:viral nucleocapsid"/>
    <property type="evidence" value="ECO:0007669"/>
    <property type="project" value="UniProtKB-UniRule"/>
</dbReference>
<evidence type="ECO:0000256" key="9">
    <source>
        <dbReference type="ARBA" id="ARBA00023042"/>
    </source>
</evidence>
<keyword evidence="1 12" id="KW-0489">Methyltransferase</keyword>
<dbReference type="GO" id="GO:0004484">
    <property type="term" value="F:mRNA guanylyltransferase activity"/>
    <property type="evidence" value="ECO:0007669"/>
    <property type="project" value="UniProtKB-UniRule"/>
</dbReference>
<dbReference type="GO" id="GO:0003723">
    <property type="term" value="F:RNA binding"/>
    <property type="evidence" value="ECO:0007669"/>
    <property type="project" value="UniProtKB-UniRule"/>
</dbReference>
<protein>
    <recommendedName>
        <fullName evidence="12">Protein VP3</fullName>
    </recommendedName>
    <domain>
        <recommendedName>
            <fullName evidence="12">mRNA guanylyltransferase</fullName>
            <ecNumber evidence="12">2.7.7.50</ecNumber>
        </recommendedName>
    </domain>
    <domain>
        <recommendedName>
            <fullName evidence="12">mRNA (guanine-N(7))-methyltransferase</fullName>
            <ecNumber evidence="12">2.1.1.56</ecNumber>
        </recommendedName>
    </domain>
</protein>
<keyword evidence="11 12" id="KW-0511">Multifunctional enzyme</keyword>
<dbReference type="EC" id="2.1.1.56" evidence="12"/>
<comment type="catalytic activity">
    <reaction evidence="12">
        <text>a 5'-end diphospho-ribonucleoside in mRNA + GTP + H(+) = a 5'-end (5'-triphosphoguanosine)-ribonucleoside in mRNA + diphosphate</text>
        <dbReference type="Rhea" id="RHEA:67012"/>
        <dbReference type="Rhea" id="RHEA-COMP:17165"/>
        <dbReference type="Rhea" id="RHEA-COMP:17166"/>
        <dbReference type="ChEBI" id="CHEBI:15378"/>
        <dbReference type="ChEBI" id="CHEBI:33019"/>
        <dbReference type="ChEBI" id="CHEBI:37565"/>
        <dbReference type="ChEBI" id="CHEBI:167616"/>
        <dbReference type="ChEBI" id="CHEBI:167617"/>
        <dbReference type="EC" id="2.7.7.50"/>
    </reaction>
</comment>
<evidence type="ECO:0000313" key="13">
    <source>
        <dbReference type="EMBL" id="BCY23772.1"/>
    </source>
</evidence>
<evidence type="ECO:0000256" key="1">
    <source>
        <dbReference type="ARBA" id="ARBA00022603"/>
    </source>
</evidence>
<comment type="subunit">
    <text evidence="12">Interacts with VP1. Interacts with VP2.</text>
</comment>
<feature type="region of interest" description="2'-O-methyltransferase activity" evidence="12">
    <location>
        <begin position="245"/>
        <end position="427"/>
    </location>
</feature>
<evidence type="ECO:0000256" key="4">
    <source>
        <dbReference type="ARBA" id="ARBA00022691"/>
    </source>
</evidence>
<evidence type="ECO:0000256" key="11">
    <source>
        <dbReference type="ARBA" id="ARBA00023268"/>
    </source>
</evidence>
<accession>A0A8D6C2A4</accession>
<proteinExistence type="inferred from homology"/>
<organism evidence="13">
    <name type="scientific">Rotavirus A</name>
    <dbReference type="NCBI Taxonomy" id="28875"/>
    <lineage>
        <taxon>Viruses</taxon>
        <taxon>Riboviria</taxon>
        <taxon>Orthornavirae</taxon>
        <taxon>Duplornaviricota</taxon>
        <taxon>Resentoviricetes</taxon>
        <taxon>Reovirales</taxon>
        <taxon>Sedoreoviridae</taxon>
        <taxon>Rotavirus</taxon>
        <taxon>Rotavirus alphagastroenteritidis</taxon>
    </lineage>
</organism>
<evidence type="ECO:0000256" key="7">
    <source>
        <dbReference type="ARBA" id="ARBA00022844"/>
    </source>
</evidence>
<keyword evidence="9 12" id="KW-0506">mRNA capping</keyword>
<keyword evidence="3 12" id="KW-0808">Transferase</keyword>
<dbReference type="GO" id="GO:0016032">
    <property type="term" value="P:viral process"/>
    <property type="evidence" value="ECO:0007669"/>
    <property type="project" value="UniProtKB-UniRule"/>
</dbReference>
<comment type="subcellular location">
    <subcellularLocation>
        <location evidence="12">Virion</location>
    </subcellularLocation>
    <text evidence="12">Attached inside the inner capsid as a minor component. There are about 11 to 12 copies per virion.</text>
</comment>